<proteinExistence type="predicted"/>
<sequence length="275" mass="29538">MSLSKAAPPTKYALTSKPHGVTKKKPRGRSPSTRLGLDRKQSDLEHPFSTAFKESSKTTHKTLITTAHTALASTRLTHLRHLATTNGLPLARRDSDDNPNATSPSSASSPTSSLPAAGRSPADRLPTTLELQASHNALVASITAPFGSETIVEGGDGARLAALMADLGATVEREERRLRGLGEQWGRVQAEIRRLGEGLFGGDVVRGMMRGEGVEGGVVEGAGLSEERVEALGRLVEEMGEEGLQRCEQVVEGERAARKNQVRHFLNTMKMMEED</sequence>
<evidence type="ECO:0000256" key="1">
    <source>
        <dbReference type="SAM" id="MobiDB-lite"/>
    </source>
</evidence>
<protein>
    <submittedName>
        <fullName evidence="2">Uncharacterized protein</fullName>
    </submittedName>
</protein>
<organism evidence="2 3">
    <name type="scientific">Neofusicoccum ribis</name>
    <dbReference type="NCBI Taxonomy" id="45134"/>
    <lineage>
        <taxon>Eukaryota</taxon>
        <taxon>Fungi</taxon>
        <taxon>Dikarya</taxon>
        <taxon>Ascomycota</taxon>
        <taxon>Pezizomycotina</taxon>
        <taxon>Dothideomycetes</taxon>
        <taxon>Dothideomycetes incertae sedis</taxon>
        <taxon>Botryosphaeriales</taxon>
        <taxon>Botryosphaeriaceae</taxon>
        <taxon>Neofusicoccum</taxon>
    </lineage>
</organism>
<evidence type="ECO:0000313" key="2">
    <source>
        <dbReference type="EMBL" id="KAL1629213.1"/>
    </source>
</evidence>
<feature type="region of interest" description="Disordered" evidence="1">
    <location>
        <begin position="86"/>
        <end position="123"/>
    </location>
</feature>
<name>A0ABR3STG1_9PEZI</name>
<gene>
    <name evidence="2" type="ORF">SLS56_005548</name>
</gene>
<feature type="region of interest" description="Disordered" evidence="1">
    <location>
        <begin position="1"/>
        <end position="46"/>
    </location>
</feature>
<keyword evidence="3" id="KW-1185">Reference proteome</keyword>
<reference evidence="2 3" key="1">
    <citation type="submission" date="2024-02" db="EMBL/GenBank/DDBJ databases">
        <title>De novo assembly and annotation of 12 fungi associated with fruit tree decline syndrome in Ontario, Canada.</title>
        <authorList>
            <person name="Sulman M."/>
            <person name="Ellouze W."/>
            <person name="Ilyukhin E."/>
        </authorList>
    </citation>
    <scope>NUCLEOTIDE SEQUENCE [LARGE SCALE GENOMIC DNA]</scope>
    <source>
        <strain evidence="2 3">M1-105</strain>
    </source>
</reference>
<accession>A0ABR3STG1</accession>
<dbReference type="Proteomes" id="UP001521116">
    <property type="component" value="Unassembled WGS sequence"/>
</dbReference>
<comment type="caution">
    <text evidence="2">The sequence shown here is derived from an EMBL/GenBank/DDBJ whole genome shotgun (WGS) entry which is preliminary data.</text>
</comment>
<feature type="compositionally biased region" description="Low complexity" evidence="1">
    <location>
        <begin position="98"/>
        <end position="117"/>
    </location>
</feature>
<feature type="compositionally biased region" description="Basic and acidic residues" evidence="1">
    <location>
        <begin position="36"/>
        <end position="46"/>
    </location>
</feature>
<evidence type="ECO:0000313" key="3">
    <source>
        <dbReference type="Proteomes" id="UP001521116"/>
    </source>
</evidence>
<dbReference type="EMBL" id="JAJVDC020000056">
    <property type="protein sequence ID" value="KAL1629213.1"/>
    <property type="molecule type" value="Genomic_DNA"/>
</dbReference>